<sequence>MPCGPTVRHWILKGYGLHKAVVRKELQNAVSKIHISFDLWTSGNYISLNGIVAHFINIKFESQSILLATPEQSDSHAGGEVAEQVIRVIKDFGIQDKLGFFVLDNAPNNDTAMQFIADEFNFDPNERRLRCAGHIINLIARHLLFGFDEN</sequence>
<dbReference type="STRING" id="1126212.K2RFP6"/>
<evidence type="ECO:0000256" key="3">
    <source>
        <dbReference type="ARBA" id="ARBA00022771"/>
    </source>
</evidence>
<dbReference type="eggNOG" id="KOG1121">
    <property type="taxonomic scope" value="Eukaryota"/>
</dbReference>
<reference evidence="6 7" key="1">
    <citation type="journal article" date="2012" name="BMC Genomics">
        <title>Tools to kill: Genome of one of the most destructive plant pathogenic fungi Macrophomina phaseolina.</title>
        <authorList>
            <person name="Islam M.S."/>
            <person name="Haque M.S."/>
            <person name="Islam M.M."/>
            <person name="Emdad E.M."/>
            <person name="Halim A."/>
            <person name="Hossen Q.M.M."/>
            <person name="Hossain M.Z."/>
            <person name="Ahmed B."/>
            <person name="Rahim S."/>
            <person name="Rahman M.S."/>
            <person name="Alam M.M."/>
            <person name="Hou S."/>
            <person name="Wan X."/>
            <person name="Saito J.A."/>
            <person name="Alam M."/>
        </authorList>
    </citation>
    <scope>NUCLEOTIDE SEQUENCE [LARGE SCALE GENOMIC DNA]</scope>
    <source>
        <strain evidence="6 7">MS6</strain>
    </source>
</reference>
<dbReference type="OrthoDB" id="5141571at2759"/>
<keyword evidence="2" id="KW-0479">Metal-binding</keyword>
<feature type="non-terminal residue" evidence="6">
    <location>
        <position position="150"/>
    </location>
</feature>
<proteinExistence type="predicted"/>
<evidence type="ECO:0000256" key="5">
    <source>
        <dbReference type="ARBA" id="ARBA00023242"/>
    </source>
</evidence>
<dbReference type="GO" id="GO:0008270">
    <property type="term" value="F:zinc ion binding"/>
    <property type="evidence" value="ECO:0007669"/>
    <property type="project" value="UniProtKB-KW"/>
</dbReference>
<keyword evidence="3" id="KW-0863">Zinc-finger</keyword>
<gene>
    <name evidence="6" type="ORF">MPH_14156</name>
</gene>
<dbReference type="PANTHER" id="PTHR46481">
    <property type="entry name" value="ZINC FINGER BED DOMAIN-CONTAINING PROTEIN 4"/>
    <property type="match status" value="1"/>
</dbReference>
<comment type="subcellular location">
    <subcellularLocation>
        <location evidence="1">Nucleus</location>
    </subcellularLocation>
</comment>
<dbReference type="PANTHER" id="PTHR46481:SF10">
    <property type="entry name" value="ZINC FINGER BED DOMAIN-CONTAINING PROTEIN 39"/>
    <property type="match status" value="1"/>
</dbReference>
<dbReference type="AlphaFoldDB" id="K2RFP6"/>
<evidence type="ECO:0000313" key="6">
    <source>
        <dbReference type="EMBL" id="EKG08904.1"/>
    </source>
</evidence>
<dbReference type="Proteomes" id="UP000007129">
    <property type="component" value="Unassembled WGS sequence"/>
</dbReference>
<dbReference type="HOGENOM" id="CLU_129967_0_0_1"/>
<keyword evidence="5" id="KW-0539">Nucleus</keyword>
<evidence type="ECO:0000256" key="1">
    <source>
        <dbReference type="ARBA" id="ARBA00004123"/>
    </source>
</evidence>
<dbReference type="InterPro" id="IPR012337">
    <property type="entry name" value="RNaseH-like_sf"/>
</dbReference>
<dbReference type="InterPro" id="IPR052035">
    <property type="entry name" value="ZnF_BED_domain_contain"/>
</dbReference>
<keyword evidence="4" id="KW-0862">Zinc</keyword>
<dbReference type="SUPFAM" id="SSF53098">
    <property type="entry name" value="Ribonuclease H-like"/>
    <property type="match status" value="1"/>
</dbReference>
<accession>K2RFP6</accession>
<dbReference type="EMBL" id="AHHD01001077">
    <property type="protein sequence ID" value="EKG08904.1"/>
    <property type="molecule type" value="Genomic_DNA"/>
</dbReference>
<dbReference type="VEuPathDB" id="FungiDB:MPH_14156"/>
<dbReference type="GO" id="GO:0005634">
    <property type="term" value="C:nucleus"/>
    <property type="evidence" value="ECO:0007669"/>
    <property type="project" value="UniProtKB-SubCell"/>
</dbReference>
<comment type="caution">
    <text evidence="6">The sequence shown here is derived from an EMBL/GenBank/DDBJ whole genome shotgun (WGS) entry which is preliminary data.</text>
</comment>
<protein>
    <submittedName>
        <fullName evidence="6">Ribonuclease H-like protein</fullName>
    </submittedName>
</protein>
<evidence type="ECO:0000256" key="2">
    <source>
        <dbReference type="ARBA" id="ARBA00022723"/>
    </source>
</evidence>
<evidence type="ECO:0000313" key="7">
    <source>
        <dbReference type="Proteomes" id="UP000007129"/>
    </source>
</evidence>
<name>K2RFP6_MACPH</name>
<organism evidence="6 7">
    <name type="scientific">Macrophomina phaseolina (strain MS6)</name>
    <name type="common">Charcoal rot fungus</name>
    <dbReference type="NCBI Taxonomy" id="1126212"/>
    <lineage>
        <taxon>Eukaryota</taxon>
        <taxon>Fungi</taxon>
        <taxon>Dikarya</taxon>
        <taxon>Ascomycota</taxon>
        <taxon>Pezizomycotina</taxon>
        <taxon>Dothideomycetes</taxon>
        <taxon>Dothideomycetes incertae sedis</taxon>
        <taxon>Botryosphaeriales</taxon>
        <taxon>Botryosphaeriaceae</taxon>
        <taxon>Macrophomina</taxon>
    </lineage>
</organism>
<dbReference type="InParanoid" id="K2RFP6"/>
<evidence type="ECO:0000256" key="4">
    <source>
        <dbReference type="ARBA" id="ARBA00022833"/>
    </source>
</evidence>